<evidence type="ECO:0000313" key="4">
    <source>
        <dbReference type="Proteomes" id="UP000441389"/>
    </source>
</evidence>
<protein>
    <submittedName>
        <fullName evidence="3">Uncharacterized protein</fullName>
    </submittedName>
</protein>
<feature type="signal peptide" evidence="2">
    <location>
        <begin position="1"/>
        <end position="20"/>
    </location>
</feature>
<evidence type="ECO:0000313" key="3">
    <source>
        <dbReference type="EMBL" id="MVO78225.1"/>
    </source>
</evidence>
<proteinExistence type="predicted"/>
<gene>
    <name evidence="3" type="ORF">GON01_09795</name>
</gene>
<reference evidence="3 4" key="1">
    <citation type="submission" date="2019-12" db="EMBL/GenBank/DDBJ databases">
        <authorList>
            <person name="Huq M.A."/>
        </authorList>
    </citation>
    <scope>NUCLEOTIDE SEQUENCE [LARGE SCALE GENOMIC DNA]</scope>
    <source>
        <strain evidence="3 4">MAH-20</strain>
    </source>
</reference>
<dbReference type="Proteomes" id="UP000441389">
    <property type="component" value="Unassembled WGS sequence"/>
</dbReference>
<dbReference type="AlphaFoldDB" id="A0A6I4J1F0"/>
<comment type="caution">
    <text evidence="3">The sequence shown here is derived from an EMBL/GenBank/DDBJ whole genome shotgun (WGS) entry which is preliminary data.</text>
</comment>
<keyword evidence="4" id="KW-1185">Reference proteome</keyword>
<feature type="chain" id="PRO_5026175154" evidence="2">
    <location>
        <begin position="21"/>
        <end position="162"/>
    </location>
</feature>
<name>A0A6I4J1F0_9SPHN</name>
<organism evidence="3 4">
    <name type="scientific">Sphingomonas horti</name>
    <dbReference type="NCBI Taxonomy" id="2682842"/>
    <lineage>
        <taxon>Bacteria</taxon>
        <taxon>Pseudomonadati</taxon>
        <taxon>Pseudomonadota</taxon>
        <taxon>Alphaproteobacteria</taxon>
        <taxon>Sphingomonadales</taxon>
        <taxon>Sphingomonadaceae</taxon>
        <taxon>Sphingomonas</taxon>
    </lineage>
</organism>
<feature type="compositionally biased region" description="Low complexity" evidence="1">
    <location>
        <begin position="70"/>
        <end position="84"/>
    </location>
</feature>
<dbReference type="EMBL" id="WQMS01000013">
    <property type="protein sequence ID" value="MVO78225.1"/>
    <property type="molecule type" value="Genomic_DNA"/>
</dbReference>
<evidence type="ECO:0000256" key="2">
    <source>
        <dbReference type="SAM" id="SignalP"/>
    </source>
</evidence>
<feature type="region of interest" description="Disordered" evidence="1">
    <location>
        <begin position="19"/>
        <end position="84"/>
    </location>
</feature>
<sequence>MLKRLIAGAALVALAAPLAAQNAAPTNPPTQPGTKEDPGTPRTPLPADRGYDKPQVRTEAINNPNKDEVAAANSMTSGSSAAGTAAAISADLQGQYNADMAAWLDAMRTRDARIAANASHYDRQQRAYADAMYVWRMQVRDCERGFQFACNRPTPNPADFMR</sequence>
<evidence type="ECO:0000256" key="1">
    <source>
        <dbReference type="SAM" id="MobiDB-lite"/>
    </source>
</evidence>
<dbReference type="RefSeq" id="WP_157027201.1">
    <property type="nucleotide sequence ID" value="NZ_WQMS01000013.1"/>
</dbReference>
<keyword evidence="2" id="KW-0732">Signal</keyword>
<accession>A0A6I4J1F0</accession>